<keyword evidence="6" id="KW-0411">Iron-sulfur</keyword>
<evidence type="ECO:0000313" key="9">
    <source>
        <dbReference type="EMBL" id="MBC5767490.1"/>
    </source>
</evidence>
<feature type="transmembrane region" description="Helical" evidence="7">
    <location>
        <begin position="157"/>
        <end position="175"/>
    </location>
</feature>
<proteinExistence type="predicted"/>
<keyword evidence="5" id="KW-0408">Iron</keyword>
<feature type="transmembrane region" description="Helical" evidence="7">
    <location>
        <begin position="332"/>
        <end position="352"/>
    </location>
</feature>
<dbReference type="Pfam" id="PF12801">
    <property type="entry name" value="Fer4_5"/>
    <property type="match status" value="1"/>
</dbReference>
<keyword evidence="10" id="KW-1185">Reference proteome</keyword>
<evidence type="ECO:0000256" key="6">
    <source>
        <dbReference type="ARBA" id="ARBA00023014"/>
    </source>
</evidence>
<dbReference type="InterPro" id="IPR017896">
    <property type="entry name" value="4Fe4S_Fe-S-bd"/>
</dbReference>
<protein>
    <submittedName>
        <fullName evidence="9">Cytochrome c oxidase accessory protein CcoG</fullName>
    </submittedName>
</protein>
<dbReference type="PROSITE" id="PS51379">
    <property type="entry name" value="4FE4S_FER_2"/>
    <property type="match status" value="1"/>
</dbReference>
<gene>
    <name evidence="9" type="primary">ccoG</name>
    <name evidence="9" type="ORF">H8R02_23695</name>
</gene>
<keyword evidence="7" id="KW-1133">Transmembrane helix</keyword>
<comment type="caution">
    <text evidence="9">The sequence shown here is derived from an EMBL/GenBank/DDBJ whole genome shotgun (WGS) entry which is preliminary data.</text>
</comment>
<dbReference type="GO" id="GO:0005886">
    <property type="term" value="C:plasma membrane"/>
    <property type="evidence" value="ECO:0007669"/>
    <property type="project" value="TreeGrafter"/>
</dbReference>
<dbReference type="Gene3D" id="3.30.70.20">
    <property type="match status" value="1"/>
</dbReference>
<dbReference type="GO" id="GO:0046872">
    <property type="term" value="F:metal ion binding"/>
    <property type="evidence" value="ECO:0007669"/>
    <property type="project" value="UniProtKB-KW"/>
</dbReference>
<feature type="transmembrane region" description="Helical" evidence="7">
    <location>
        <begin position="72"/>
        <end position="99"/>
    </location>
</feature>
<feature type="transmembrane region" description="Helical" evidence="7">
    <location>
        <begin position="33"/>
        <end position="52"/>
    </location>
</feature>
<dbReference type="Pfam" id="PF11614">
    <property type="entry name" value="FixG_C"/>
    <property type="match status" value="1"/>
</dbReference>
<dbReference type="PANTHER" id="PTHR30176">
    <property type="entry name" value="FERREDOXIN-TYPE PROTEIN NAPH"/>
    <property type="match status" value="1"/>
</dbReference>
<evidence type="ECO:0000256" key="7">
    <source>
        <dbReference type="SAM" id="Phobius"/>
    </source>
</evidence>
<keyword evidence="7" id="KW-0472">Membrane</keyword>
<reference evidence="9" key="1">
    <citation type="submission" date="2020-08" db="EMBL/GenBank/DDBJ databases">
        <title>Ramlibacter sp. GTP1 16S ribosomal RNA gene genome sequencing and assembly.</title>
        <authorList>
            <person name="Kang M."/>
        </authorList>
    </citation>
    <scope>NUCLEOTIDE SEQUENCE</scope>
    <source>
        <strain evidence="9">GTP1</strain>
    </source>
</reference>
<organism evidence="9 10">
    <name type="scientific">Ramlibacter albus</name>
    <dbReference type="NCBI Taxonomy" id="2079448"/>
    <lineage>
        <taxon>Bacteria</taxon>
        <taxon>Pseudomonadati</taxon>
        <taxon>Pseudomonadota</taxon>
        <taxon>Betaproteobacteria</taxon>
        <taxon>Burkholderiales</taxon>
        <taxon>Comamonadaceae</taxon>
        <taxon>Ramlibacter</taxon>
    </lineage>
</organism>
<dbReference type="PANTHER" id="PTHR30176:SF3">
    <property type="entry name" value="FERREDOXIN-TYPE PROTEIN NAPH"/>
    <property type="match status" value="1"/>
</dbReference>
<keyword evidence="2" id="KW-0004">4Fe-4S</keyword>
<dbReference type="GO" id="GO:0051539">
    <property type="term" value="F:4 iron, 4 sulfur cluster binding"/>
    <property type="evidence" value="ECO:0007669"/>
    <property type="project" value="UniProtKB-KW"/>
</dbReference>
<dbReference type="EMBL" id="JACORU010000011">
    <property type="protein sequence ID" value="MBC5767490.1"/>
    <property type="molecule type" value="Genomic_DNA"/>
</dbReference>
<dbReference type="InterPro" id="IPR013783">
    <property type="entry name" value="Ig-like_fold"/>
</dbReference>
<keyword evidence="7" id="KW-0812">Transmembrane</keyword>
<sequence length="472" mass="51445">MSRTHSVIPILPAAGLPGIEASRNIQPRAVNGVFARWRWAMVWATQLWFYGMPWLNWHGRQAVLFDLEGRRFYIFGTVLFPQDLVLLTGVLVFSALLLFAATALYGRVWCGFACPQTVYTEIFAWVEHRTEGDRLARMRLDDAPWSMQKIARRGTKHLAWGGIALLTGFSLVGWFTPVRALAAAVPAFALGPWEGFWILFYAAATYLHAGVLKEKICQHACPYGRFQGSMLDSASRVITYDVARGEPRGSRTRGSDARTIGQGDCIDCTLCVQVCPVGIDIRKGLQAECISCGLCIDACNGVMDKMKAPRGLISFQALSSAGERPAHRRGRVLAYGAGLALVGVGVIVAFLARPELRLNVIRDRSVMSRQLPDGGIENVYRLRVMNASLVPRRLDVHAFVEGADGIRLLAEHSAAVVVEPAGTSTSVVSLRMDATQAQRFGSVVAVPIRVEVIGSSEAGGDKATSASTFIAH</sequence>
<evidence type="ECO:0000256" key="2">
    <source>
        <dbReference type="ARBA" id="ARBA00022485"/>
    </source>
</evidence>
<dbReference type="PROSITE" id="PS00198">
    <property type="entry name" value="4FE4S_FER_1"/>
    <property type="match status" value="1"/>
</dbReference>
<dbReference type="RefSeq" id="WP_187083982.1">
    <property type="nucleotide sequence ID" value="NZ_JACORU010000011.1"/>
</dbReference>
<dbReference type="InterPro" id="IPR017900">
    <property type="entry name" value="4Fe4S_Fe_S_CS"/>
</dbReference>
<keyword evidence="1" id="KW-0813">Transport</keyword>
<dbReference type="InterPro" id="IPR014116">
    <property type="entry name" value="Cyt_c_oxidase_cbb3_FixG"/>
</dbReference>
<evidence type="ECO:0000259" key="8">
    <source>
        <dbReference type="PROSITE" id="PS51379"/>
    </source>
</evidence>
<dbReference type="InterPro" id="IPR032879">
    <property type="entry name" value="FixG_C"/>
</dbReference>
<evidence type="ECO:0000256" key="3">
    <source>
        <dbReference type="ARBA" id="ARBA00022723"/>
    </source>
</evidence>
<dbReference type="Pfam" id="PF13746">
    <property type="entry name" value="Fer4_18"/>
    <property type="match status" value="1"/>
</dbReference>
<feature type="domain" description="4Fe-4S ferredoxin-type" evidence="8">
    <location>
        <begin position="256"/>
        <end position="284"/>
    </location>
</feature>
<evidence type="ECO:0000256" key="1">
    <source>
        <dbReference type="ARBA" id="ARBA00022448"/>
    </source>
</evidence>
<dbReference type="NCBIfam" id="TIGR02745">
    <property type="entry name" value="ccoG_rdxA_fixG"/>
    <property type="match status" value="1"/>
</dbReference>
<dbReference type="AlphaFoldDB" id="A0A923MBB0"/>
<dbReference type="Proteomes" id="UP000596827">
    <property type="component" value="Unassembled WGS sequence"/>
</dbReference>
<keyword evidence="4" id="KW-0249">Electron transport</keyword>
<evidence type="ECO:0000256" key="5">
    <source>
        <dbReference type="ARBA" id="ARBA00023004"/>
    </source>
</evidence>
<evidence type="ECO:0000256" key="4">
    <source>
        <dbReference type="ARBA" id="ARBA00022982"/>
    </source>
</evidence>
<evidence type="ECO:0000313" key="10">
    <source>
        <dbReference type="Proteomes" id="UP000596827"/>
    </source>
</evidence>
<dbReference type="SUPFAM" id="SSF54862">
    <property type="entry name" value="4Fe-4S ferredoxins"/>
    <property type="match status" value="1"/>
</dbReference>
<dbReference type="InterPro" id="IPR051684">
    <property type="entry name" value="Electron_Trans/Redox"/>
</dbReference>
<feature type="transmembrane region" description="Helical" evidence="7">
    <location>
        <begin position="195"/>
        <end position="212"/>
    </location>
</feature>
<dbReference type="Gene3D" id="2.60.40.10">
    <property type="entry name" value="Immunoglobulins"/>
    <property type="match status" value="1"/>
</dbReference>
<accession>A0A923MBB0</accession>
<keyword evidence="3" id="KW-0479">Metal-binding</keyword>
<name>A0A923MBB0_9BURK</name>